<evidence type="ECO:0000313" key="17">
    <source>
        <dbReference type="EMBL" id="GAV71437.1"/>
    </source>
</evidence>
<evidence type="ECO:0000256" key="16">
    <source>
        <dbReference type="SAM" id="Phobius"/>
    </source>
</evidence>
<dbReference type="GO" id="GO:0004608">
    <property type="term" value="F:phosphatidylethanolamine N-methyltransferase activity"/>
    <property type="evidence" value="ECO:0007669"/>
    <property type="project" value="UniProtKB-UniRule"/>
</dbReference>
<dbReference type="OrthoDB" id="8300106at2759"/>
<dbReference type="Gene3D" id="1.20.120.1630">
    <property type="match status" value="1"/>
</dbReference>
<evidence type="ECO:0000256" key="9">
    <source>
        <dbReference type="ARBA" id="ARBA00022824"/>
    </source>
</evidence>
<feature type="binding site" evidence="15">
    <location>
        <begin position="96"/>
        <end position="98"/>
    </location>
    <ligand>
        <name>S-adenosyl-L-methionine</name>
        <dbReference type="ChEBI" id="CHEBI:59789"/>
    </ligand>
</feature>
<dbReference type="Pfam" id="PF04191">
    <property type="entry name" value="PEMT"/>
    <property type="match status" value="1"/>
</dbReference>
<comment type="subcellular location">
    <subcellularLocation>
        <location evidence="1 15">Endoplasmic reticulum membrane</location>
        <topology evidence="1 15">Multi-pass membrane protein</topology>
    </subcellularLocation>
</comment>
<evidence type="ECO:0000256" key="6">
    <source>
        <dbReference type="ARBA" id="ARBA00022679"/>
    </source>
</evidence>
<keyword evidence="13 15" id="KW-0594">Phospholipid biosynthesis</keyword>
<feature type="transmembrane region" description="Helical" evidence="16">
    <location>
        <begin position="62"/>
        <end position="83"/>
    </location>
</feature>
<feature type="intramembrane region" description="Helical" evidence="15">
    <location>
        <begin position="23"/>
        <end position="43"/>
    </location>
</feature>
<dbReference type="EMBL" id="BDDD01000915">
    <property type="protein sequence ID" value="GAV71437.1"/>
    <property type="molecule type" value="Genomic_DNA"/>
</dbReference>
<dbReference type="InterPro" id="IPR007318">
    <property type="entry name" value="Phopholipid_MeTrfase"/>
</dbReference>
<comment type="catalytic activity">
    <reaction evidence="15">
        <text>a 1,2-diacyl-sn-glycero-3-phospho-N-methylethanolamine + S-adenosyl-L-methionine = a 1,2-diacyl-sn-glycero-3-phospho-N,N-dimethylethanolamine + S-adenosyl-L-homocysteine + H(+)</text>
        <dbReference type="Rhea" id="RHEA:32735"/>
        <dbReference type="ChEBI" id="CHEBI:15378"/>
        <dbReference type="ChEBI" id="CHEBI:57856"/>
        <dbReference type="ChEBI" id="CHEBI:59789"/>
        <dbReference type="ChEBI" id="CHEBI:64572"/>
        <dbReference type="ChEBI" id="CHEBI:64573"/>
        <dbReference type="EC" id="2.1.1.71"/>
    </reaction>
</comment>
<keyword evidence="12 15" id="KW-0472">Membrane</keyword>
<dbReference type="GO" id="GO:0005789">
    <property type="term" value="C:endoplasmic reticulum membrane"/>
    <property type="evidence" value="ECO:0007669"/>
    <property type="project" value="UniProtKB-SubCell"/>
</dbReference>
<evidence type="ECO:0000256" key="4">
    <source>
        <dbReference type="ARBA" id="ARBA00022516"/>
    </source>
</evidence>
<sequence length="186" mass="21558">MIFYNSIPNCVNFSEKTGKRREMGIVAAIGILLPFPYYYVLWTYPQAWIDICGKGNDPSKTMAYVSHFLKLLQFLSLFSVSSFSWPPPLYFWPLIAFGQFLNFRVYQLLGESGTYYGVRFGNNVPWVTEFPFGYIRDPQYVGSCLSLIACLSWVPFQYILLWFLGYFFISIMESKEDPATRAKPLS</sequence>
<comment type="catalytic activity">
    <reaction evidence="15">
        <text>a 1,2-diacyl-sn-glycero-3-phospho-N,N-dimethylethanolamine + S-adenosyl-L-methionine = a 1,2-diacyl-sn-glycero-3-phosphocholine + S-adenosyl-L-homocysteine + H(+)</text>
        <dbReference type="Rhea" id="RHEA:32739"/>
        <dbReference type="ChEBI" id="CHEBI:15378"/>
        <dbReference type="ChEBI" id="CHEBI:57643"/>
        <dbReference type="ChEBI" id="CHEBI:57856"/>
        <dbReference type="ChEBI" id="CHEBI:59789"/>
        <dbReference type="ChEBI" id="CHEBI:64572"/>
    </reaction>
</comment>
<feature type="topological domain" description="Cytoplasmic" evidence="15">
    <location>
        <begin position="175"/>
        <end position="186"/>
    </location>
</feature>
<feature type="topological domain" description="Lumenal" evidence="15">
    <location>
        <begin position="1"/>
        <end position="22"/>
    </location>
</feature>
<dbReference type="STRING" id="3775.A0A1Q3BU10"/>
<evidence type="ECO:0000256" key="12">
    <source>
        <dbReference type="ARBA" id="ARBA00023136"/>
    </source>
</evidence>
<evidence type="ECO:0000256" key="10">
    <source>
        <dbReference type="ARBA" id="ARBA00022989"/>
    </source>
</evidence>
<feature type="transmembrane region" description="Helical" evidence="16">
    <location>
        <begin position="140"/>
        <end position="169"/>
    </location>
</feature>
<reference evidence="18" key="1">
    <citation type="submission" date="2016-04" db="EMBL/GenBank/DDBJ databases">
        <title>Cephalotus genome sequencing.</title>
        <authorList>
            <person name="Fukushima K."/>
            <person name="Hasebe M."/>
            <person name="Fang X."/>
        </authorList>
    </citation>
    <scope>NUCLEOTIDE SEQUENCE [LARGE SCALE GENOMIC DNA]</scope>
    <source>
        <strain evidence="18">cv. St1</strain>
    </source>
</reference>
<keyword evidence="6 15" id="KW-0808">Transferase</keyword>
<comment type="function">
    <text evidence="15">Catalyzes the second two steps of the methylation pathway of phosphatidylcholine biosynthesis, the SAM-dependent methylation of phosphatidylmonomethylethanolamine (PMME) to phosphatidyldimethylethanolamine (PDME) and of PDME to phosphatidylcholine (PC).</text>
</comment>
<comment type="pathway">
    <text evidence="2 15">Phospholipid metabolism; phosphatidylcholine biosynthesis.</text>
</comment>
<gene>
    <name evidence="17" type="ORF">CFOL_v3_14931</name>
</gene>
<evidence type="ECO:0000256" key="13">
    <source>
        <dbReference type="ARBA" id="ARBA00023209"/>
    </source>
</evidence>
<keyword evidence="14 15" id="KW-1208">Phospholipid metabolism</keyword>
<evidence type="ECO:0000256" key="1">
    <source>
        <dbReference type="ARBA" id="ARBA00004477"/>
    </source>
</evidence>
<dbReference type="InParanoid" id="A0A1Q3BU10"/>
<dbReference type="PANTHER" id="PTHR15458:SF5">
    <property type="entry name" value="PHOSPHATIDYLETHANOLAMINE N-METHYLTRANSFERASE"/>
    <property type="match status" value="1"/>
</dbReference>
<dbReference type="Proteomes" id="UP000187406">
    <property type="component" value="Unassembled WGS sequence"/>
</dbReference>
<comment type="caution">
    <text evidence="17">The sequence shown here is derived from an EMBL/GenBank/DDBJ whole genome shotgun (WGS) entry which is preliminary data.</text>
</comment>
<dbReference type="HAMAP" id="MF_03216">
    <property type="entry name" value="PLMT"/>
    <property type="match status" value="1"/>
</dbReference>
<keyword evidence="10 15" id="KW-1133">Transmembrane helix</keyword>
<feature type="binding site" evidence="15">
    <location>
        <begin position="176"/>
        <end position="177"/>
    </location>
    <ligand>
        <name>S-adenosyl-L-methionine</name>
        <dbReference type="ChEBI" id="CHEBI:59789"/>
    </ligand>
</feature>
<name>A0A1Q3BU10_CEPFO</name>
<proteinExistence type="inferred from homology"/>
<comment type="similarity">
    <text evidence="15">Belongs to the class VI-like SAM-binding methyltransferase superfamily. PEMT/PEM2 methyltransferase family.</text>
</comment>
<keyword evidence="5 15" id="KW-0489">Methyltransferase</keyword>
<dbReference type="InterPro" id="IPR024960">
    <property type="entry name" value="PEMT/MFAP"/>
</dbReference>
<dbReference type="GO" id="GO:0000773">
    <property type="term" value="F:phosphatidyl-N-methylethanolamine N-methyltransferase activity"/>
    <property type="evidence" value="ECO:0007669"/>
    <property type="project" value="UniProtKB-UniRule"/>
</dbReference>
<evidence type="ECO:0000313" key="18">
    <source>
        <dbReference type="Proteomes" id="UP000187406"/>
    </source>
</evidence>
<accession>A0A1Q3BU10</accession>
<comment type="caution">
    <text evidence="15">Lacks conserved residue(s) required for the propagation of feature annotation.</text>
</comment>
<evidence type="ECO:0000256" key="11">
    <source>
        <dbReference type="ARBA" id="ARBA00023098"/>
    </source>
</evidence>
<feature type="transmembrane region" description="Helical" evidence="16">
    <location>
        <begin position="23"/>
        <end position="42"/>
    </location>
</feature>
<dbReference type="FunCoup" id="A0A1Q3BU10">
    <property type="interactions" value="345"/>
</dbReference>
<keyword evidence="18" id="KW-1185">Reference proteome</keyword>
<evidence type="ECO:0000256" key="5">
    <source>
        <dbReference type="ARBA" id="ARBA00022603"/>
    </source>
</evidence>
<dbReference type="PANTHER" id="PTHR15458">
    <property type="entry name" value="PHOSPHATIDYLETHANOLAMINE N-METHYLTRANSFERASE"/>
    <property type="match status" value="1"/>
</dbReference>
<evidence type="ECO:0000256" key="7">
    <source>
        <dbReference type="ARBA" id="ARBA00022691"/>
    </source>
</evidence>
<dbReference type="AlphaFoldDB" id="A0A1Q3BU10"/>
<dbReference type="EC" id="2.1.1.71" evidence="15"/>
<protein>
    <recommendedName>
        <fullName evidence="15">Phosphatidyl-N-methylethanolamine N-methyltransferase</fullName>
        <ecNumber evidence="15">2.1.1.71</ecNumber>
    </recommendedName>
    <alternativeName>
        <fullName evidence="15">Phospholipid methyltransferase</fullName>
        <shortName evidence="15">PLMT</shortName>
    </alternativeName>
</protein>
<organism evidence="17 18">
    <name type="scientific">Cephalotus follicularis</name>
    <name type="common">Albany pitcher plant</name>
    <dbReference type="NCBI Taxonomy" id="3775"/>
    <lineage>
        <taxon>Eukaryota</taxon>
        <taxon>Viridiplantae</taxon>
        <taxon>Streptophyta</taxon>
        <taxon>Embryophyta</taxon>
        <taxon>Tracheophyta</taxon>
        <taxon>Spermatophyta</taxon>
        <taxon>Magnoliopsida</taxon>
        <taxon>eudicotyledons</taxon>
        <taxon>Gunneridae</taxon>
        <taxon>Pentapetalae</taxon>
        <taxon>rosids</taxon>
        <taxon>fabids</taxon>
        <taxon>Oxalidales</taxon>
        <taxon>Cephalotaceae</taxon>
        <taxon>Cephalotus</taxon>
    </lineage>
</organism>
<keyword evidence="4 15" id="KW-0444">Lipid biosynthesis</keyword>
<dbReference type="UniPathway" id="UPA00753"/>
<dbReference type="GO" id="GO:0032259">
    <property type="term" value="P:methylation"/>
    <property type="evidence" value="ECO:0007669"/>
    <property type="project" value="UniProtKB-KW"/>
</dbReference>
<keyword evidence="8 15" id="KW-0812">Transmembrane</keyword>
<evidence type="ECO:0000256" key="8">
    <source>
        <dbReference type="ARBA" id="ARBA00022692"/>
    </source>
</evidence>
<keyword evidence="9 15" id="KW-0256">Endoplasmic reticulum</keyword>
<evidence type="ECO:0000256" key="14">
    <source>
        <dbReference type="ARBA" id="ARBA00023264"/>
    </source>
</evidence>
<evidence type="ECO:0000256" key="2">
    <source>
        <dbReference type="ARBA" id="ARBA00004969"/>
    </source>
</evidence>
<keyword evidence="11 15" id="KW-0443">Lipid metabolism</keyword>
<comment type="pathway">
    <text evidence="3">Lipid metabolism.</text>
</comment>
<keyword evidence="7 15" id="KW-0949">S-adenosyl-L-methionine</keyword>
<dbReference type="GO" id="GO:0006656">
    <property type="term" value="P:phosphatidylcholine biosynthetic process"/>
    <property type="evidence" value="ECO:0007669"/>
    <property type="project" value="UniProtKB-UniRule"/>
</dbReference>
<evidence type="ECO:0000256" key="15">
    <source>
        <dbReference type="HAMAP-Rule" id="MF_03216"/>
    </source>
</evidence>
<evidence type="ECO:0000256" key="3">
    <source>
        <dbReference type="ARBA" id="ARBA00005189"/>
    </source>
</evidence>